<keyword evidence="2" id="KW-1185">Reference proteome</keyword>
<reference evidence="1 2" key="1">
    <citation type="submission" date="2024-09" db="EMBL/GenBank/DDBJ databases">
        <authorList>
            <person name="Sun Q."/>
            <person name="Mori K."/>
        </authorList>
    </citation>
    <scope>NUCLEOTIDE SEQUENCE [LARGE SCALE GENOMIC DNA]</scope>
    <source>
        <strain evidence="1 2">JCM 3143</strain>
    </source>
</reference>
<organism evidence="1 2">
    <name type="scientific">Nonomuraea helvata</name>
    <dbReference type="NCBI Taxonomy" id="37484"/>
    <lineage>
        <taxon>Bacteria</taxon>
        <taxon>Bacillati</taxon>
        <taxon>Actinomycetota</taxon>
        <taxon>Actinomycetes</taxon>
        <taxon>Streptosporangiales</taxon>
        <taxon>Streptosporangiaceae</taxon>
        <taxon>Nonomuraea</taxon>
    </lineage>
</organism>
<dbReference type="SUPFAM" id="SSF46785">
    <property type="entry name" value="Winged helix' DNA-binding domain"/>
    <property type="match status" value="1"/>
</dbReference>
<dbReference type="InterPro" id="IPR036390">
    <property type="entry name" value="WH_DNA-bd_sf"/>
</dbReference>
<gene>
    <name evidence="1" type="ORF">ACFFSA_51620</name>
</gene>
<dbReference type="Pfam" id="PF13412">
    <property type="entry name" value="HTH_24"/>
    <property type="match status" value="1"/>
</dbReference>
<dbReference type="InterPro" id="IPR036388">
    <property type="entry name" value="WH-like_DNA-bd_sf"/>
</dbReference>
<evidence type="ECO:0000313" key="2">
    <source>
        <dbReference type="Proteomes" id="UP001589532"/>
    </source>
</evidence>
<dbReference type="Gene3D" id="1.10.10.10">
    <property type="entry name" value="Winged helix-like DNA-binding domain superfamily/Winged helix DNA-binding domain"/>
    <property type="match status" value="1"/>
</dbReference>
<comment type="caution">
    <text evidence="1">The sequence shown here is derived from an EMBL/GenBank/DDBJ whole genome shotgun (WGS) entry which is preliminary data.</text>
</comment>
<dbReference type="RefSeq" id="WP_345000390.1">
    <property type="nucleotide sequence ID" value="NZ_BAAAXV010000009.1"/>
</dbReference>
<dbReference type="EMBL" id="JBHMBW010000104">
    <property type="protein sequence ID" value="MFB9631563.1"/>
    <property type="molecule type" value="Genomic_DNA"/>
</dbReference>
<protein>
    <submittedName>
        <fullName evidence="1">Helix-turn-helix transcriptional regulator</fullName>
    </submittedName>
</protein>
<evidence type="ECO:0000313" key="1">
    <source>
        <dbReference type="EMBL" id="MFB9631563.1"/>
    </source>
</evidence>
<accession>A0ABV5SL34</accession>
<sequence length="94" mass="10432">MLFIIADDPHVRIRDIAAAIGITERAAGSIVNDLPEAGYIERLREGRRNRYAIIPDQHLRHPTQCAIPVQTILDLFIQNDSTGGKPGEGLYGRL</sequence>
<proteinExistence type="predicted"/>
<dbReference type="Proteomes" id="UP001589532">
    <property type="component" value="Unassembled WGS sequence"/>
</dbReference>
<name>A0ABV5SL34_9ACTN</name>